<dbReference type="EMBL" id="CP104013">
    <property type="protein sequence ID" value="UYP44598.1"/>
    <property type="molecule type" value="Genomic_DNA"/>
</dbReference>
<dbReference type="InterPro" id="IPR029479">
    <property type="entry name" value="Nitroreductase"/>
</dbReference>
<evidence type="ECO:0000256" key="2">
    <source>
        <dbReference type="ARBA" id="ARBA00022630"/>
    </source>
</evidence>
<name>A0ABY6HMR5_9ARCH</name>
<dbReference type="PANTHER" id="PTHR43425:SF2">
    <property type="entry name" value="OXYGEN-INSENSITIVE NADPH NITROREDUCTASE"/>
    <property type="match status" value="1"/>
</dbReference>
<keyword evidence="4" id="KW-0560">Oxidoreductase</keyword>
<evidence type="ECO:0000313" key="7">
    <source>
        <dbReference type="Proteomes" id="UP001208689"/>
    </source>
</evidence>
<dbReference type="PANTHER" id="PTHR43425">
    <property type="entry name" value="OXYGEN-INSENSITIVE NADPH NITROREDUCTASE"/>
    <property type="match status" value="1"/>
</dbReference>
<organism evidence="6 7">
    <name type="scientific">Candidatus Lokiarchaeum ossiferum</name>
    <dbReference type="NCBI Taxonomy" id="2951803"/>
    <lineage>
        <taxon>Archaea</taxon>
        <taxon>Promethearchaeati</taxon>
        <taxon>Promethearchaeota</taxon>
        <taxon>Promethearchaeia</taxon>
        <taxon>Promethearchaeales</taxon>
        <taxon>Promethearchaeaceae</taxon>
        <taxon>Candidatus Lokiarchaeum</taxon>
    </lineage>
</organism>
<accession>A0ABY6HMR5</accession>
<protein>
    <recommendedName>
        <fullName evidence="5">Nitroreductase domain-containing protein</fullName>
    </recommendedName>
</protein>
<feature type="domain" description="Nitroreductase" evidence="5">
    <location>
        <begin position="15"/>
        <end position="62"/>
    </location>
</feature>
<dbReference type="SUPFAM" id="SSF55469">
    <property type="entry name" value="FMN-dependent nitroreductase-like"/>
    <property type="match status" value="1"/>
</dbReference>
<comment type="similarity">
    <text evidence="1">Belongs to the flavin oxidoreductase frp family.</text>
</comment>
<keyword evidence="7" id="KW-1185">Reference proteome</keyword>
<dbReference type="Pfam" id="PF00881">
    <property type="entry name" value="Nitroreductase"/>
    <property type="match status" value="1"/>
</dbReference>
<evidence type="ECO:0000259" key="5">
    <source>
        <dbReference type="Pfam" id="PF00881"/>
    </source>
</evidence>
<sequence length="253" mass="29013">MIIMNETLKTIHNLRSIRSFSDRDISPDILESIIDASLRAASSSARQPYSIIVIEDHDLLTKFFYGGNKALVYCIDLNRIAAFAKYVGKDWYAGDIVDFVTCSTDTVLAAQTAVLAGKSLGVDSLITNVLHRTGLEKVYEILNLPDHNVFPLITLSFGYAKSEPPFQKGRARTGIVHYGRYQEMTPEEIKGQVDFYSRDENHMMLFVSEEKLHEKGFKNYFEWFFTEWWDGKSSFNQDFYSILTKMGFLKNNH</sequence>
<keyword evidence="3" id="KW-0288">FMN</keyword>
<gene>
    <name evidence="6" type="ORF">NEF87_000883</name>
</gene>
<dbReference type="Gene3D" id="3.40.109.10">
    <property type="entry name" value="NADH Oxidase"/>
    <property type="match status" value="1"/>
</dbReference>
<dbReference type="Proteomes" id="UP001208689">
    <property type="component" value="Chromosome"/>
</dbReference>
<evidence type="ECO:0000256" key="4">
    <source>
        <dbReference type="ARBA" id="ARBA00023002"/>
    </source>
</evidence>
<evidence type="ECO:0000313" key="6">
    <source>
        <dbReference type="EMBL" id="UYP44598.1"/>
    </source>
</evidence>
<evidence type="ECO:0000256" key="3">
    <source>
        <dbReference type="ARBA" id="ARBA00022643"/>
    </source>
</evidence>
<proteinExistence type="inferred from homology"/>
<keyword evidence="2" id="KW-0285">Flavoprotein</keyword>
<reference evidence="6" key="1">
    <citation type="submission" date="2022-09" db="EMBL/GenBank/DDBJ databases">
        <title>Actin cytoskeleton and complex cell architecture in an #Asgard archaeon.</title>
        <authorList>
            <person name="Ponce Toledo R.I."/>
            <person name="Schleper C."/>
            <person name="Rodrigues Oliveira T."/>
            <person name="Wollweber F."/>
            <person name="Xu J."/>
            <person name="Rittmann S."/>
            <person name="Klingl A."/>
            <person name="Pilhofer M."/>
        </authorList>
    </citation>
    <scope>NUCLEOTIDE SEQUENCE</scope>
    <source>
        <strain evidence="6">B-35</strain>
    </source>
</reference>
<dbReference type="InterPro" id="IPR000415">
    <property type="entry name" value="Nitroreductase-like"/>
</dbReference>
<evidence type="ECO:0000256" key="1">
    <source>
        <dbReference type="ARBA" id="ARBA00008366"/>
    </source>
</evidence>
<dbReference type="InterPro" id="IPR016446">
    <property type="entry name" value="Flavin_OxRdtase_Frp"/>
</dbReference>